<dbReference type="AlphaFoldDB" id="A0AAN7N9N8"/>
<dbReference type="Gene3D" id="6.20.240.20">
    <property type="match status" value="1"/>
</dbReference>
<keyword evidence="5" id="KW-0112">Calmodulin-binding</keyword>
<dbReference type="Gene3D" id="1.20.120.720">
    <property type="entry name" value="Myosin VI head, motor domain, U50 subdomain"/>
    <property type="match status" value="1"/>
</dbReference>
<reference evidence="15 16" key="1">
    <citation type="journal article" date="2023" name="J. Hered.">
        <title>Chromosome-level genome of the wood stork (Mycteria americana) provides insight into avian chromosome evolution.</title>
        <authorList>
            <person name="Flamio R. Jr."/>
            <person name="Ramstad K.M."/>
        </authorList>
    </citation>
    <scope>NUCLEOTIDE SEQUENCE [LARGE SCALE GENOMIC DNA]</scope>
    <source>
        <strain evidence="15">JAX WOST 10</strain>
    </source>
</reference>
<evidence type="ECO:0000256" key="1">
    <source>
        <dbReference type="ARBA" id="ARBA00008314"/>
    </source>
</evidence>
<evidence type="ECO:0000256" key="9">
    <source>
        <dbReference type="ARBA" id="ARBA00039640"/>
    </source>
</evidence>
<keyword evidence="4 12" id="KW-0067">ATP-binding</keyword>
<dbReference type="PROSITE" id="PS51456">
    <property type="entry name" value="MYOSIN_MOTOR"/>
    <property type="match status" value="1"/>
</dbReference>
<dbReference type="InterPro" id="IPR000048">
    <property type="entry name" value="IQ_motif_EF-hand-BS"/>
</dbReference>
<dbReference type="GO" id="GO:0000146">
    <property type="term" value="F:microfilament motor activity"/>
    <property type="evidence" value="ECO:0007669"/>
    <property type="project" value="TreeGrafter"/>
</dbReference>
<proteinExistence type="inferred from homology"/>
<evidence type="ECO:0000256" key="5">
    <source>
        <dbReference type="ARBA" id="ARBA00022860"/>
    </source>
</evidence>
<dbReference type="GO" id="GO:0005516">
    <property type="term" value="F:calmodulin binding"/>
    <property type="evidence" value="ECO:0007669"/>
    <property type="project" value="UniProtKB-KW"/>
</dbReference>
<comment type="caution">
    <text evidence="15">The sequence shown here is derived from an EMBL/GenBank/DDBJ whole genome shotgun (WGS) entry which is preliminary data.</text>
</comment>
<dbReference type="GO" id="GO:0005737">
    <property type="term" value="C:cytoplasm"/>
    <property type="evidence" value="ECO:0007669"/>
    <property type="project" value="TreeGrafter"/>
</dbReference>
<keyword evidence="6 12" id="KW-0518">Myosin</keyword>
<evidence type="ECO:0000256" key="10">
    <source>
        <dbReference type="ARBA" id="ARBA00041221"/>
    </source>
</evidence>
<feature type="domain" description="TH1" evidence="14">
    <location>
        <begin position="1040"/>
        <end position="1247"/>
    </location>
</feature>
<dbReference type="CDD" id="cd23767">
    <property type="entry name" value="IQCD"/>
    <property type="match status" value="2"/>
</dbReference>
<dbReference type="Pfam" id="PF00063">
    <property type="entry name" value="Myosin_head"/>
    <property type="match status" value="2"/>
</dbReference>
<feature type="region of interest" description="Actin-binding" evidence="12">
    <location>
        <begin position="687"/>
        <end position="709"/>
    </location>
</feature>
<evidence type="ECO:0000313" key="16">
    <source>
        <dbReference type="Proteomes" id="UP001333110"/>
    </source>
</evidence>
<evidence type="ECO:0000256" key="11">
    <source>
        <dbReference type="ARBA" id="ARBA00041380"/>
    </source>
</evidence>
<comment type="similarity">
    <text evidence="1 12">Belongs to the TRAFAC class myosin-kinesin ATPase superfamily. Myosin family.</text>
</comment>
<sequence>MEATTSLLDAAAVGDLVLLDPLTEESLLHTLQERFRRSDIYVGTGPGARGLGWGAGYGVWDGEQGMGSGMGSRIRGLGWGAGYGVWDGEQGRAQDLGWVLSALHPHHPACLQTYIGNVVISVNPYQSLPIYTPEKVQEYHNCNFFAVNPHIYAIADDAYRSLRDRDRDQCILITGESGAGKTEASKLVMSYVAAVCSKGEEVDKVKEQLLQSNPVLEAFGNAKTVRNDNSSRFVSDPGTGVVELRPVGPDPARATQTLMGLEARQGTGTWTPVPQGKYMDVEFDFKGEPLGGVISNYLLEKSRIVRHVKGERNFHIFYQLLAGGSAQLLQQLKLRQDCRHYSYLNRESSGLPGVDDAANFRTMQDAMRVIGFSPAEVTALLEVTAVVLKLGNVQLSSSYQASGMEACSIAEPQELQEICELIGLDPGTLEQALCSRTVKARDETVLTTLSVPQGYYGRDALAKNIYSRLFDWLVNRINTSIQVKPGQQRKVMGVLDIYGFEIFQDNGFEQFIINYCNEKLQQIFILMTLKEEQEEYVREGIQWTPVEFFDNSIICNLIENSKGGILAMLDEECLRPGVVNEDTFLTKLNQLFAAHKHYESKETQNARRVMDASLPPQCFRIHHYAGKVTYNVTGFIEKNNDLLFRDLSQAMWAARHELLRSLFPEGDPQKVSLKLPPTAGFQFKASVATLMKNLYSKNPNYIRCIKPNETKTAMLFMPELVLGQVRYLGLMENVRVRRAGYAFRQLYGPFLERYKMLSPRTWPRWAGGDREGAEVLLAELAFPPEELAFGYTKIFIRSPRTLFDLERRRQERVAQLATLIQKTFRGWRCRTQYQLMRKSQIVISAWFRGHLVRKGGSRTHFPCPSLTPWAGAPGSPKPPGSPRLCPLQQKNKYKQMKRSALIIQAYARGWKSRRLLRELKSQSHRHAAAATIAAYWRGYQVRRAYRRYFRSEASARLANFIYRRLVQKFLVGLRRNLPPLLVMDRTWPPAPYKFLADANQELRSIFYRWKCKKYREQLTPQRRALLQAKLCASELFKDKKTLYSKSLQQPFQGEYLGLTQNPKYQKLHAVAKDKLVMADTVRKVNRASGKTVPRLLLLTTEHLVLADPKAAQPKTVLSLGDIHSISVTRFSDGFLALHLKEVPGEGASLELGGVAGRADPPVSPQTSTGGAKGDFLLISDHLIELVTRLHQTFMDTMAQALPLHIADQFSTRFQKGDVAVTVVESAKAGSGVPVCKKRGSHKMEVLVH</sequence>
<dbReference type="PROSITE" id="PS50096">
    <property type="entry name" value="IQ"/>
    <property type="match status" value="4"/>
</dbReference>
<dbReference type="GO" id="GO:0051015">
    <property type="term" value="F:actin filament binding"/>
    <property type="evidence" value="ECO:0007669"/>
    <property type="project" value="TreeGrafter"/>
</dbReference>
<evidence type="ECO:0000256" key="7">
    <source>
        <dbReference type="ARBA" id="ARBA00023175"/>
    </source>
</evidence>
<dbReference type="GO" id="GO:0007605">
    <property type="term" value="P:sensory perception of sound"/>
    <property type="evidence" value="ECO:0007669"/>
    <property type="project" value="TreeGrafter"/>
</dbReference>
<evidence type="ECO:0000256" key="6">
    <source>
        <dbReference type="ARBA" id="ARBA00023123"/>
    </source>
</evidence>
<dbReference type="InterPro" id="IPR001609">
    <property type="entry name" value="Myosin_head_motor_dom-like"/>
</dbReference>
<keyword evidence="16" id="KW-1185">Reference proteome</keyword>
<gene>
    <name evidence="15" type="ORF">QYF61_006352</name>
</gene>
<dbReference type="GO" id="GO:0030048">
    <property type="term" value="P:actin filament-based movement"/>
    <property type="evidence" value="ECO:0007669"/>
    <property type="project" value="TreeGrafter"/>
</dbReference>
<evidence type="ECO:0000313" key="15">
    <source>
        <dbReference type="EMBL" id="KAK4807291.1"/>
    </source>
</evidence>
<dbReference type="SMART" id="SM00015">
    <property type="entry name" value="IQ"/>
    <property type="match status" value="4"/>
</dbReference>
<dbReference type="GO" id="GO:0005524">
    <property type="term" value="F:ATP binding"/>
    <property type="evidence" value="ECO:0007669"/>
    <property type="project" value="UniProtKB-UniRule"/>
</dbReference>
<evidence type="ECO:0000256" key="8">
    <source>
        <dbReference type="ARBA" id="ARBA00023203"/>
    </source>
</evidence>
<dbReference type="GO" id="GO:0016459">
    <property type="term" value="C:myosin complex"/>
    <property type="evidence" value="ECO:0007669"/>
    <property type="project" value="UniProtKB-KW"/>
</dbReference>
<feature type="domain" description="Myosin motor" evidence="13">
    <location>
        <begin position="113"/>
        <end position="810"/>
    </location>
</feature>
<dbReference type="Proteomes" id="UP001333110">
    <property type="component" value="Unassembled WGS sequence"/>
</dbReference>
<dbReference type="CDD" id="cd01378">
    <property type="entry name" value="MYSc_Myo1"/>
    <property type="match status" value="1"/>
</dbReference>
<dbReference type="GO" id="GO:0006897">
    <property type="term" value="P:endocytosis"/>
    <property type="evidence" value="ECO:0007669"/>
    <property type="project" value="TreeGrafter"/>
</dbReference>
<evidence type="ECO:0000259" key="13">
    <source>
        <dbReference type="PROSITE" id="PS51456"/>
    </source>
</evidence>
<dbReference type="SMART" id="SM00242">
    <property type="entry name" value="MYSc"/>
    <property type="match status" value="1"/>
</dbReference>
<dbReference type="EMBL" id="JAUNZN010000031">
    <property type="protein sequence ID" value="KAK4807291.1"/>
    <property type="molecule type" value="Genomic_DNA"/>
</dbReference>
<name>A0AAN7N9N8_MYCAM</name>
<dbReference type="GO" id="GO:0007015">
    <property type="term" value="P:actin filament organization"/>
    <property type="evidence" value="ECO:0007669"/>
    <property type="project" value="TreeGrafter"/>
</dbReference>
<dbReference type="GO" id="GO:0005886">
    <property type="term" value="C:plasma membrane"/>
    <property type="evidence" value="ECO:0007669"/>
    <property type="project" value="TreeGrafter"/>
</dbReference>
<evidence type="ECO:0000259" key="14">
    <source>
        <dbReference type="PROSITE" id="PS51757"/>
    </source>
</evidence>
<organism evidence="15 16">
    <name type="scientific">Mycteria americana</name>
    <name type="common">Wood stork</name>
    <dbReference type="NCBI Taxonomy" id="33587"/>
    <lineage>
        <taxon>Eukaryota</taxon>
        <taxon>Metazoa</taxon>
        <taxon>Chordata</taxon>
        <taxon>Craniata</taxon>
        <taxon>Vertebrata</taxon>
        <taxon>Euteleostomi</taxon>
        <taxon>Archelosauria</taxon>
        <taxon>Archosauria</taxon>
        <taxon>Dinosauria</taxon>
        <taxon>Saurischia</taxon>
        <taxon>Theropoda</taxon>
        <taxon>Coelurosauria</taxon>
        <taxon>Aves</taxon>
        <taxon>Neognathae</taxon>
        <taxon>Neoaves</taxon>
        <taxon>Aequornithes</taxon>
        <taxon>Ciconiiformes</taxon>
        <taxon>Ciconiidae</taxon>
        <taxon>Mycteria</taxon>
    </lineage>
</organism>
<dbReference type="Pfam" id="PF06017">
    <property type="entry name" value="Myosin_TH1"/>
    <property type="match status" value="1"/>
</dbReference>
<dbReference type="PANTHER" id="PTHR13140">
    <property type="entry name" value="MYOSIN"/>
    <property type="match status" value="1"/>
</dbReference>
<dbReference type="InterPro" id="IPR036072">
    <property type="entry name" value="MYSc_Myo1"/>
</dbReference>
<dbReference type="FunFam" id="1.20.58.530:FF:000004">
    <property type="entry name" value="Unconventional myosin ID"/>
    <property type="match status" value="1"/>
</dbReference>
<dbReference type="PANTHER" id="PTHR13140:SF291">
    <property type="entry name" value="UNCONVENTIONAL MYOSIN-IA"/>
    <property type="match status" value="1"/>
</dbReference>
<dbReference type="InterPro" id="IPR010926">
    <property type="entry name" value="Myosin_TH1"/>
</dbReference>
<evidence type="ECO:0000256" key="2">
    <source>
        <dbReference type="ARBA" id="ARBA00022737"/>
    </source>
</evidence>
<evidence type="ECO:0000256" key="3">
    <source>
        <dbReference type="ARBA" id="ARBA00022741"/>
    </source>
</evidence>
<keyword evidence="7 12" id="KW-0505">Motor protein</keyword>
<dbReference type="Gene3D" id="3.40.850.10">
    <property type="entry name" value="Kinesin motor domain"/>
    <property type="match status" value="2"/>
</dbReference>
<dbReference type="Gene3D" id="1.20.58.530">
    <property type="match status" value="1"/>
</dbReference>
<dbReference type="Pfam" id="PF00612">
    <property type="entry name" value="IQ"/>
    <property type="match status" value="4"/>
</dbReference>
<keyword evidence="8 12" id="KW-0009">Actin-binding</keyword>
<keyword evidence="2" id="KW-0677">Repeat</keyword>
<evidence type="ECO:0000256" key="4">
    <source>
        <dbReference type="ARBA" id="ARBA00022840"/>
    </source>
</evidence>
<dbReference type="InterPro" id="IPR027417">
    <property type="entry name" value="P-loop_NTPase"/>
</dbReference>
<dbReference type="PROSITE" id="PS51757">
    <property type="entry name" value="TH1"/>
    <property type="match status" value="1"/>
</dbReference>
<evidence type="ECO:0000256" key="12">
    <source>
        <dbReference type="PROSITE-ProRule" id="PRU00782"/>
    </source>
</evidence>
<feature type="binding site" evidence="12">
    <location>
        <begin position="175"/>
        <end position="182"/>
    </location>
    <ligand>
        <name>ATP</name>
        <dbReference type="ChEBI" id="CHEBI:30616"/>
    </ligand>
</feature>
<dbReference type="InterPro" id="IPR036961">
    <property type="entry name" value="Kinesin_motor_dom_sf"/>
</dbReference>
<protein>
    <recommendedName>
        <fullName evidence="9">Unconventional myosin-Ia</fullName>
    </recommendedName>
    <alternativeName>
        <fullName evidence="10">Brush border myosin I</fullName>
    </alternativeName>
    <alternativeName>
        <fullName evidence="11">Myosin I heavy chain</fullName>
    </alternativeName>
</protein>
<dbReference type="GO" id="GO:0005903">
    <property type="term" value="C:brush border"/>
    <property type="evidence" value="ECO:0007669"/>
    <property type="project" value="TreeGrafter"/>
</dbReference>
<dbReference type="Gene3D" id="1.20.5.190">
    <property type="match status" value="2"/>
</dbReference>
<dbReference type="SUPFAM" id="SSF52540">
    <property type="entry name" value="P-loop containing nucleoside triphosphate hydrolases"/>
    <property type="match status" value="3"/>
</dbReference>
<dbReference type="GO" id="GO:0005902">
    <property type="term" value="C:microvillus"/>
    <property type="evidence" value="ECO:0007669"/>
    <property type="project" value="TreeGrafter"/>
</dbReference>
<keyword evidence="3 12" id="KW-0547">Nucleotide-binding</keyword>
<dbReference type="PRINTS" id="PR00193">
    <property type="entry name" value="MYOSINHEAVY"/>
</dbReference>
<accession>A0AAN7N9N8</accession>